<name>A0AB39W6B6_9FLAO</name>
<feature type="domain" description="Glycosyltransferase 2-like" evidence="2">
    <location>
        <begin position="10"/>
        <end position="118"/>
    </location>
</feature>
<keyword evidence="3" id="KW-0808">Transferase</keyword>
<dbReference type="AlphaFoldDB" id="A0AB39W6B6"/>
<accession>A0AB39W6B6</accession>
<reference evidence="3" key="1">
    <citation type="submission" date="2024-07" db="EMBL/GenBank/DDBJ databases">
        <authorList>
            <person name="Biller S.J."/>
        </authorList>
    </citation>
    <scope>NUCLEOTIDE SEQUENCE</scope>
    <source>
        <strain evidence="3">WC2409</strain>
    </source>
</reference>
<dbReference type="InterPro" id="IPR001173">
    <property type="entry name" value="Glyco_trans_2-like"/>
</dbReference>
<comment type="similarity">
    <text evidence="1">Belongs to the glycosyltransferase 2 family. WaaE/KdtX subfamily.</text>
</comment>
<dbReference type="Pfam" id="PF00535">
    <property type="entry name" value="Glycos_transf_2"/>
    <property type="match status" value="1"/>
</dbReference>
<dbReference type="EC" id="2.4.-.-" evidence="3"/>
<dbReference type="CDD" id="cd02511">
    <property type="entry name" value="Beta4Glucosyltransferase"/>
    <property type="match status" value="1"/>
</dbReference>
<dbReference type="EMBL" id="CP165625">
    <property type="protein sequence ID" value="XDU96163.1"/>
    <property type="molecule type" value="Genomic_DNA"/>
</dbReference>
<sequence>MIESSNTNISVLIITLNEENQMQTLLADLDFADEIIVVDSFSTDKTEAICKSFPKVKFFQNTFKNYPAQRNYAISLAQNDWILFLDADERLTPELKSEILETTQQKTTSIAFQFRRKFMFKHKVLHFSGCQNDKIFRLFHKGFATYATEKLVHEKLITNGKTAVFKNKLIHYSYPNYGSYKAKIIRYGELKAQEKFMQNDFPSILFQYLHPAYNFLFNYIVRLGFLDGKKGITICYLNAYSVFIRYKRLRILKITLN</sequence>
<dbReference type="PANTHER" id="PTHR43630:SF2">
    <property type="entry name" value="GLYCOSYLTRANSFERASE"/>
    <property type="match status" value="1"/>
</dbReference>
<organism evidence="3">
    <name type="scientific">Flavobacterium sp. WC2409</name>
    <dbReference type="NCBI Taxonomy" id="3234139"/>
    <lineage>
        <taxon>Bacteria</taxon>
        <taxon>Pseudomonadati</taxon>
        <taxon>Bacteroidota</taxon>
        <taxon>Flavobacteriia</taxon>
        <taxon>Flavobacteriales</taxon>
        <taxon>Flavobacteriaceae</taxon>
        <taxon>Flavobacterium</taxon>
    </lineage>
</organism>
<evidence type="ECO:0000313" key="3">
    <source>
        <dbReference type="EMBL" id="XDU96163.1"/>
    </source>
</evidence>
<dbReference type="SUPFAM" id="SSF53448">
    <property type="entry name" value="Nucleotide-diphospho-sugar transferases"/>
    <property type="match status" value="1"/>
</dbReference>
<protein>
    <submittedName>
        <fullName evidence="3">Glycosyltransferase family 2 protein</fullName>
        <ecNumber evidence="3">2.4.-.-</ecNumber>
    </submittedName>
</protein>
<dbReference type="InterPro" id="IPR029044">
    <property type="entry name" value="Nucleotide-diphossugar_trans"/>
</dbReference>
<gene>
    <name evidence="3" type="ORF">AB3G34_03440</name>
</gene>
<proteinExistence type="inferred from homology"/>
<dbReference type="Gene3D" id="3.90.550.10">
    <property type="entry name" value="Spore Coat Polysaccharide Biosynthesis Protein SpsA, Chain A"/>
    <property type="match status" value="1"/>
</dbReference>
<evidence type="ECO:0000256" key="1">
    <source>
        <dbReference type="ARBA" id="ARBA00038494"/>
    </source>
</evidence>
<keyword evidence="3" id="KW-0328">Glycosyltransferase</keyword>
<dbReference type="PANTHER" id="PTHR43630">
    <property type="entry name" value="POLY-BETA-1,6-N-ACETYL-D-GLUCOSAMINE SYNTHASE"/>
    <property type="match status" value="1"/>
</dbReference>
<dbReference type="GO" id="GO:0016757">
    <property type="term" value="F:glycosyltransferase activity"/>
    <property type="evidence" value="ECO:0007669"/>
    <property type="project" value="UniProtKB-KW"/>
</dbReference>
<dbReference type="RefSeq" id="WP_369753461.1">
    <property type="nucleotide sequence ID" value="NZ_CP165625.1"/>
</dbReference>
<evidence type="ECO:0000259" key="2">
    <source>
        <dbReference type="Pfam" id="PF00535"/>
    </source>
</evidence>